<dbReference type="AlphaFoldDB" id="A0A1W2DTN3"/>
<dbReference type="Gene3D" id="3.30.565.10">
    <property type="entry name" value="Histidine kinase-like ATPase, C-terminal domain"/>
    <property type="match status" value="1"/>
</dbReference>
<keyword evidence="9" id="KW-0175">Coiled coil</keyword>
<dbReference type="PRINTS" id="PR00344">
    <property type="entry name" value="BCTRLSENSOR"/>
</dbReference>
<dbReference type="STRING" id="112901.SAMN04488500_11838"/>
<keyword evidence="14" id="KW-1185">Reference proteome</keyword>
<comment type="catalytic activity">
    <reaction evidence="1">
        <text>ATP + protein L-histidine = ADP + protein N-phospho-L-histidine.</text>
        <dbReference type="EC" id="2.7.13.3"/>
    </reaction>
</comment>
<keyword evidence="10" id="KW-1133">Transmembrane helix</keyword>
<dbReference type="PANTHER" id="PTHR43395">
    <property type="entry name" value="SENSOR HISTIDINE KINASE CHEA"/>
    <property type="match status" value="1"/>
</dbReference>
<name>A0A1W2DTN3_9FIRM</name>
<feature type="transmembrane region" description="Helical" evidence="10">
    <location>
        <begin position="41"/>
        <end position="63"/>
    </location>
</feature>
<accession>A0A1W2DTN3</accession>
<dbReference type="GO" id="GO:0004673">
    <property type="term" value="F:protein histidine kinase activity"/>
    <property type="evidence" value="ECO:0007669"/>
    <property type="project" value="UniProtKB-EC"/>
</dbReference>
<feature type="domain" description="Histidine kinase" evidence="11">
    <location>
        <begin position="517"/>
        <end position="655"/>
    </location>
</feature>
<gene>
    <name evidence="13" type="ORF">SAMN04488500_11838</name>
</gene>
<evidence type="ECO:0000256" key="2">
    <source>
        <dbReference type="ARBA" id="ARBA00012438"/>
    </source>
</evidence>
<evidence type="ECO:0000256" key="8">
    <source>
        <dbReference type="PROSITE-ProRule" id="PRU00110"/>
    </source>
</evidence>
<dbReference type="PROSITE" id="PS50894">
    <property type="entry name" value="HPT"/>
    <property type="match status" value="1"/>
</dbReference>
<dbReference type="Pfam" id="PF01627">
    <property type="entry name" value="Hpt"/>
    <property type="match status" value="1"/>
</dbReference>
<keyword evidence="5" id="KW-0808">Transferase</keyword>
<dbReference type="SUPFAM" id="SSF103039">
    <property type="entry name" value="CheC-like"/>
    <property type="match status" value="1"/>
</dbReference>
<keyword evidence="3" id="KW-0145">Chemotaxis</keyword>
<dbReference type="InterPro" id="IPR005467">
    <property type="entry name" value="His_kinase_dom"/>
</dbReference>
<keyword evidence="10" id="KW-0812">Transmembrane</keyword>
<dbReference type="Gene3D" id="3.40.1550.10">
    <property type="entry name" value="CheC-like"/>
    <property type="match status" value="1"/>
</dbReference>
<dbReference type="InterPro" id="IPR051315">
    <property type="entry name" value="Bact_Chemotaxis_CheA"/>
</dbReference>
<evidence type="ECO:0000256" key="1">
    <source>
        <dbReference type="ARBA" id="ARBA00000085"/>
    </source>
</evidence>
<organism evidence="13 14">
    <name type="scientific">Sporomusa malonica</name>
    <dbReference type="NCBI Taxonomy" id="112901"/>
    <lineage>
        <taxon>Bacteria</taxon>
        <taxon>Bacillati</taxon>
        <taxon>Bacillota</taxon>
        <taxon>Negativicutes</taxon>
        <taxon>Selenomonadales</taxon>
        <taxon>Sporomusaceae</taxon>
        <taxon>Sporomusa</taxon>
    </lineage>
</organism>
<dbReference type="Proteomes" id="UP000192738">
    <property type="component" value="Unassembled WGS sequence"/>
</dbReference>
<dbReference type="GO" id="GO:0006935">
    <property type="term" value="P:chemotaxis"/>
    <property type="evidence" value="ECO:0007669"/>
    <property type="project" value="UniProtKB-KW"/>
</dbReference>
<feature type="coiled-coil region" evidence="9">
    <location>
        <begin position="116"/>
        <end position="178"/>
    </location>
</feature>
<feature type="modified residue" description="Phosphohistidine" evidence="8">
    <location>
        <position position="354"/>
    </location>
</feature>
<dbReference type="SUPFAM" id="SSF55874">
    <property type="entry name" value="ATPase domain of HSP90 chaperone/DNA topoisomerase II/histidine kinase"/>
    <property type="match status" value="1"/>
</dbReference>
<dbReference type="InterPro" id="IPR036641">
    <property type="entry name" value="HPT_dom_sf"/>
</dbReference>
<dbReference type="InterPro" id="IPR028051">
    <property type="entry name" value="CheX-like_dom"/>
</dbReference>
<dbReference type="Pfam" id="PF02518">
    <property type="entry name" value="HATPase_c"/>
    <property type="match status" value="1"/>
</dbReference>
<dbReference type="InterPro" id="IPR036890">
    <property type="entry name" value="HATPase_C_sf"/>
</dbReference>
<dbReference type="EMBL" id="FWXI01000018">
    <property type="protein sequence ID" value="SMD00803.1"/>
    <property type="molecule type" value="Genomic_DNA"/>
</dbReference>
<dbReference type="GO" id="GO:0000160">
    <property type="term" value="P:phosphorelay signal transduction system"/>
    <property type="evidence" value="ECO:0007669"/>
    <property type="project" value="UniProtKB-KW"/>
</dbReference>
<dbReference type="InterPro" id="IPR004358">
    <property type="entry name" value="Sig_transdc_His_kin-like_C"/>
</dbReference>
<keyword evidence="6 13" id="KW-0418">Kinase</keyword>
<dbReference type="SMART" id="SM00387">
    <property type="entry name" value="HATPase_c"/>
    <property type="match status" value="1"/>
</dbReference>
<keyword evidence="10" id="KW-0472">Membrane</keyword>
<dbReference type="Pfam" id="PF13690">
    <property type="entry name" value="CheX"/>
    <property type="match status" value="1"/>
</dbReference>
<evidence type="ECO:0000313" key="13">
    <source>
        <dbReference type="EMBL" id="SMD00803.1"/>
    </source>
</evidence>
<protein>
    <recommendedName>
        <fullName evidence="2">histidine kinase</fullName>
        <ecNumber evidence="2">2.7.13.3</ecNumber>
    </recommendedName>
</protein>
<dbReference type="InterPro" id="IPR003594">
    <property type="entry name" value="HATPase_dom"/>
</dbReference>
<evidence type="ECO:0000313" key="14">
    <source>
        <dbReference type="Proteomes" id="UP000192738"/>
    </source>
</evidence>
<evidence type="ECO:0000256" key="6">
    <source>
        <dbReference type="ARBA" id="ARBA00022777"/>
    </source>
</evidence>
<proteinExistence type="predicted"/>
<evidence type="ECO:0000256" key="7">
    <source>
        <dbReference type="ARBA" id="ARBA00023012"/>
    </source>
</evidence>
<feature type="domain" description="HPt" evidence="12">
    <location>
        <begin position="310"/>
        <end position="425"/>
    </location>
</feature>
<evidence type="ECO:0000256" key="9">
    <source>
        <dbReference type="SAM" id="Coils"/>
    </source>
</evidence>
<dbReference type="SUPFAM" id="SSF47226">
    <property type="entry name" value="Histidine-containing phosphotransfer domain, HPT domain"/>
    <property type="match status" value="1"/>
</dbReference>
<evidence type="ECO:0000259" key="12">
    <source>
        <dbReference type="PROSITE" id="PS50894"/>
    </source>
</evidence>
<dbReference type="FunFam" id="3.30.565.10:FF:000016">
    <property type="entry name" value="Chemotaxis protein CheA, putative"/>
    <property type="match status" value="1"/>
</dbReference>
<dbReference type="InterPro" id="IPR028976">
    <property type="entry name" value="CheC-like_sf"/>
</dbReference>
<evidence type="ECO:0000256" key="3">
    <source>
        <dbReference type="ARBA" id="ARBA00022500"/>
    </source>
</evidence>
<evidence type="ECO:0000259" key="11">
    <source>
        <dbReference type="PROSITE" id="PS50109"/>
    </source>
</evidence>
<dbReference type="Gene3D" id="1.20.120.160">
    <property type="entry name" value="HPT domain"/>
    <property type="match status" value="1"/>
</dbReference>
<keyword evidence="7" id="KW-0902">Two-component regulatory system</keyword>
<dbReference type="EC" id="2.7.13.3" evidence="2"/>
<dbReference type="InterPro" id="IPR008207">
    <property type="entry name" value="Sig_transdc_His_kin_Hpt_dom"/>
</dbReference>
<sequence>MTLKTRLLVISLLFGMLPIFVMVTAGNQTGLGINREFHSTMAIAVMITVLVALISPGLIRHWFFSNQVKKIKEFCEHVKNGRYDVLLTVPNERSSEGNENELVDLMRDMNWMVHRIKVNESELKQAVAALEQSKSEIQSQKKALEEVNAEQLVVQHQLQGRTRELKEAADKVRNLLDNAGQGFLSFGEDLKVTGEYSAECIMIFNQEIGAAAVPELLYPEDNGQQVFLTALFKKIFQEEDELLKENYFSLLPEELQLDGSYIQITYKLINHPVDPERKEILLILTDITQQRDMEKKIQEEKNVLSMVVRAVTHYREFSKAMTEYQLFCQEELPDILFSQESPVQKLSIIFRAVHTWKGTFGQLGIHRVAAGLHELESVLAKLRDEKQGNIEQNELVACFARYQPETLYNWLEQELEQLKKILGDQFFLQDETIVVENCKLHQLEEKVQRLLAPCQAKIFIGELRRLRYKPFSDLLNMFPEYIANLALNQGKEINFSLTPGAKILVDPIKYHDFAKSLVHVFRNAVAHGLETPDERLAAGKDVLGELVCNIANDETNLIVRIADDGRGIDSALIRRLAVAKGLCDEVAAGDLSNEEAVQLIFADGFSSAGAADQLSGRGVGLSAVKQEVEKLGGHIEVDTEVGRGTQFTFELPLTFSGDQEFDVCRLGEQVLIQAKTFLKEEFGVLSQEISKMEASSGVVNMRNISTFIDIKGTFAGRLMISADEALVKRLAECYLHEAAIEVTEEKIWLESAFSEFFNTTVGNSLQQLPDWQEVIDIGTPVTIWAEGASARYAKADIYSWVVTTDLGKVYLSLISFMRKDGDEDGTCISC</sequence>
<dbReference type="OrthoDB" id="9798098at2"/>
<evidence type="ECO:0000256" key="5">
    <source>
        <dbReference type="ARBA" id="ARBA00022679"/>
    </source>
</evidence>
<dbReference type="PANTHER" id="PTHR43395:SF1">
    <property type="entry name" value="CHEMOTAXIS PROTEIN CHEA"/>
    <property type="match status" value="1"/>
</dbReference>
<dbReference type="RefSeq" id="WP_084577309.1">
    <property type="nucleotide sequence ID" value="NZ_CP155572.1"/>
</dbReference>
<reference evidence="13 14" key="1">
    <citation type="submission" date="2017-04" db="EMBL/GenBank/DDBJ databases">
        <authorList>
            <person name="Afonso C.L."/>
            <person name="Miller P.J."/>
            <person name="Scott M.A."/>
            <person name="Spackman E."/>
            <person name="Goraichik I."/>
            <person name="Dimitrov K.M."/>
            <person name="Suarez D.L."/>
            <person name="Swayne D.E."/>
        </authorList>
    </citation>
    <scope>NUCLEOTIDE SEQUENCE [LARGE SCALE GENOMIC DNA]</scope>
    <source>
        <strain evidence="13 14">DSM 5090</strain>
    </source>
</reference>
<evidence type="ECO:0000256" key="10">
    <source>
        <dbReference type="SAM" id="Phobius"/>
    </source>
</evidence>
<dbReference type="PROSITE" id="PS50109">
    <property type="entry name" value="HIS_KIN"/>
    <property type="match status" value="1"/>
</dbReference>
<keyword evidence="4 8" id="KW-0597">Phosphoprotein</keyword>
<evidence type="ECO:0000256" key="4">
    <source>
        <dbReference type="ARBA" id="ARBA00022553"/>
    </source>
</evidence>